<evidence type="ECO:0000313" key="2">
    <source>
        <dbReference type="Proteomes" id="UP001164020"/>
    </source>
</evidence>
<reference evidence="1" key="1">
    <citation type="submission" date="2022-12" db="EMBL/GenBank/DDBJ databases">
        <title>Jiella pelagia sp. nov., isolated from phosphonate enriched culture of Northwest Pacific surface seawater.</title>
        <authorList>
            <person name="Shin D.Y."/>
            <person name="Hwang C.Y."/>
        </authorList>
    </citation>
    <scope>NUCLEOTIDE SEQUENCE</scope>
    <source>
        <strain evidence="1">HL-NP1</strain>
    </source>
</reference>
<evidence type="ECO:0000313" key="1">
    <source>
        <dbReference type="EMBL" id="WAP67769.1"/>
    </source>
</evidence>
<organism evidence="1 2">
    <name type="scientific">Jiella pelagia</name>
    <dbReference type="NCBI Taxonomy" id="2986949"/>
    <lineage>
        <taxon>Bacteria</taxon>
        <taxon>Pseudomonadati</taxon>
        <taxon>Pseudomonadota</taxon>
        <taxon>Alphaproteobacteria</taxon>
        <taxon>Hyphomicrobiales</taxon>
        <taxon>Aurantimonadaceae</taxon>
        <taxon>Jiella</taxon>
    </lineage>
</organism>
<proteinExistence type="predicted"/>
<protein>
    <submittedName>
        <fullName evidence="1">Uncharacterized protein</fullName>
    </submittedName>
</protein>
<dbReference type="EMBL" id="CP114029">
    <property type="protein sequence ID" value="WAP67769.1"/>
    <property type="molecule type" value="Genomic_DNA"/>
</dbReference>
<gene>
    <name evidence="1" type="ORF">OH818_20195</name>
</gene>
<sequence>MPAQAPPPRCWRNNHPVDIEEALESRLEPEEVRAVIVAGLIEGDDESVGARTLVREKCLADEALEACRVEQRQFGGVVVVESKECGEIGGSHG</sequence>
<dbReference type="RefSeq" id="WP_268880236.1">
    <property type="nucleotide sequence ID" value="NZ_CP114029.1"/>
</dbReference>
<name>A0ABY7BVD3_9HYPH</name>
<dbReference type="Proteomes" id="UP001164020">
    <property type="component" value="Chromosome"/>
</dbReference>
<accession>A0ABY7BVD3</accession>
<keyword evidence="2" id="KW-1185">Reference proteome</keyword>